<evidence type="ECO:0000256" key="1">
    <source>
        <dbReference type="ARBA" id="ARBA00022552"/>
    </source>
</evidence>
<gene>
    <name evidence="6" type="ORF">H9849_07870</name>
</gene>
<comment type="caution">
    <text evidence="6">The sequence shown here is derived from an EMBL/GenBank/DDBJ whole genome shotgun (WGS) entry which is preliminary data.</text>
</comment>
<evidence type="ECO:0000256" key="5">
    <source>
        <dbReference type="ARBA" id="ARBA00038303"/>
    </source>
</evidence>
<keyword evidence="1" id="KW-0698">rRNA processing</keyword>
<reference evidence="6" key="1">
    <citation type="journal article" date="2021" name="PeerJ">
        <title>Extensive microbial diversity within the chicken gut microbiome revealed by metagenomics and culture.</title>
        <authorList>
            <person name="Gilroy R."/>
            <person name="Ravi A."/>
            <person name="Getino M."/>
            <person name="Pursley I."/>
            <person name="Horton D.L."/>
            <person name="Alikhan N.F."/>
            <person name="Baker D."/>
            <person name="Gharbi K."/>
            <person name="Hall N."/>
            <person name="Watson M."/>
            <person name="Adriaenssens E.M."/>
            <person name="Foster-Nyarko E."/>
            <person name="Jarju S."/>
            <person name="Secka A."/>
            <person name="Antonio M."/>
            <person name="Oren A."/>
            <person name="Chaudhuri R.R."/>
            <person name="La Ragione R."/>
            <person name="Hildebrand F."/>
            <person name="Pallen M.J."/>
        </authorList>
    </citation>
    <scope>NUCLEOTIDE SEQUENCE</scope>
    <source>
        <strain evidence="6">ChiSxjej3B15-1167</strain>
    </source>
</reference>
<name>A0A9D1X4U1_9FIRM</name>
<dbReference type="PIRSF" id="PIRSF004505">
    <property type="entry name" value="MT_bac"/>
    <property type="match status" value="1"/>
</dbReference>
<dbReference type="SUPFAM" id="SSF75217">
    <property type="entry name" value="alpha/beta knot"/>
    <property type="match status" value="1"/>
</dbReference>
<dbReference type="EMBL" id="DXEQ01000230">
    <property type="protein sequence ID" value="HIX72924.1"/>
    <property type="molecule type" value="Genomic_DNA"/>
</dbReference>
<dbReference type="GO" id="GO:0006364">
    <property type="term" value="P:rRNA processing"/>
    <property type="evidence" value="ECO:0007669"/>
    <property type="project" value="UniProtKB-KW"/>
</dbReference>
<dbReference type="GO" id="GO:0008168">
    <property type="term" value="F:methyltransferase activity"/>
    <property type="evidence" value="ECO:0007669"/>
    <property type="project" value="UniProtKB-KW"/>
</dbReference>
<protein>
    <submittedName>
        <fullName evidence="6">23S rRNA (Pseudouridine(1915)-N(3))-methyltransferase RlmH</fullName>
    </submittedName>
</protein>
<dbReference type="PANTHER" id="PTHR33603">
    <property type="entry name" value="METHYLTRANSFERASE"/>
    <property type="match status" value="1"/>
</dbReference>
<evidence type="ECO:0000256" key="4">
    <source>
        <dbReference type="ARBA" id="ARBA00022691"/>
    </source>
</evidence>
<organism evidence="6 7">
    <name type="scientific">Candidatus Anaerobutyricum stercoripullorum</name>
    <dbReference type="NCBI Taxonomy" id="2838456"/>
    <lineage>
        <taxon>Bacteria</taxon>
        <taxon>Bacillati</taxon>
        <taxon>Bacillota</taxon>
        <taxon>Clostridia</taxon>
        <taxon>Lachnospirales</taxon>
        <taxon>Lachnospiraceae</taxon>
        <taxon>Anaerobutyricum</taxon>
    </lineage>
</organism>
<dbReference type="InterPro" id="IPR029026">
    <property type="entry name" value="tRNA_m1G_MTases_N"/>
</dbReference>
<evidence type="ECO:0000313" key="7">
    <source>
        <dbReference type="Proteomes" id="UP000886805"/>
    </source>
</evidence>
<accession>A0A9D1X4U1</accession>
<reference evidence="6" key="2">
    <citation type="submission" date="2021-04" db="EMBL/GenBank/DDBJ databases">
        <authorList>
            <person name="Gilroy R."/>
        </authorList>
    </citation>
    <scope>NUCLEOTIDE SEQUENCE</scope>
    <source>
        <strain evidence="6">ChiSxjej3B15-1167</strain>
    </source>
</reference>
<evidence type="ECO:0000313" key="6">
    <source>
        <dbReference type="EMBL" id="HIX72924.1"/>
    </source>
</evidence>
<comment type="similarity">
    <text evidence="5">Belongs to the RNA methyltransferase RlmH family.</text>
</comment>
<sequence length="152" mass="16998">MQGIKILCVGKVKETYFRDGIAHFITQIRKKCPVEIIECADEPTPDGASEAEEDKIRRTEGERLLQKISDGDYVVALCIDGAHYASDAWKERMQKRSRQTAGALVFVIGGSLGLSDAVVRRANEKLSFSAMTFPHQMMRMILCEQLAEVFAD</sequence>
<proteinExistence type="inferred from homology"/>
<dbReference type="CDD" id="cd18081">
    <property type="entry name" value="RlmH-like"/>
    <property type="match status" value="1"/>
</dbReference>
<dbReference type="Gene3D" id="3.40.1280.10">
    <property type="match status" value="1"/>
</dbReference>
<dbReference type="Proteomes" id="UP000886805">
    <property type="component" value="Unassembled WGS sequence"/>
</dbReference>
<evidence type="ECO:0000256" key="3">
    <source>
        <dbReference type="ARBA" id="ARBA00022679"/>
    </source>
</evidence>
<dbReference type="InterPro" id="IPR003742">
    <property type="entry name" value="RlmH-like"/>
</dbReference>
<evidence type="ECO:0000256" key="2">
    <source>
        <dbReference type="ARBA" id="ARBA00022603"/>
    </source>
</evidence>
<dbReference type="InterPro" id="IPR029028">
    <property type="entry name" value="Alpha/beta_knot_MTases"/>
</dbReference>
<keyword evidence="4" id="KW-0949">S-adenosyl-L-methionine</keyword>
<dbReference type="AlphaFoldDB" id="A0A9D1X4U1"/>
<keyword evidence="2" id="KW-0489">Methyltransferase</keyword>
<dbReference type="GO" id="GO:0032259">
    <property type="term" value="P:methylation"/>
    <property type="evidence" value="ECO:0007669"/>
    <property type="project" value="UniProtKB-KW"/>
</dbReference>
<dbReference type="PANTHER" id="PTHR33603:SF1">
    <property type="entry name" value="RIBOSOMAL RNA LARGE SUBUNIT METHYLTRANSFERASE H"/>
    <property type="match status" value="1"/>
</dbReference>
<dbReference type="Pfam" id="PF02590">
    <property type="entry name" value="SPOUT_MTase"/>
    <property type="match status" value="1"/>
</dbReference>
<keyword evidence="3" id="KW-0808">Transferase</keyword>